<proteinExistence type="predicted"/>
<dbReference type="RefSeq" id="WP_318354672.1">
    <property type="nucleotide sequence ID" value="NZ_JAWQEV010000005.1"/>
</dbReference>
<keyword evidence="3" id="KW-1185">Reference proteome</keyword>
<feature type="domain" description="DUF2470" evidence="1">
    <location>
        <begin position="20"/>
        <end position="100"/>
    </location>
</feature>
<evidence type="ECO:0000313" key="2">
    <source>
        <dbReference type="EMBL" id="MDW4574172.1"/>
    </source>
</evidence>
<accession>A0ABU4H4B1</accession>
<dbReference type="Proteomes" id="UP001283109">
    <property type="component" value="Unassembled WGS sequence"/>
</dbReference>
<comment type="caution">
    <text evidence="2">The sequence shown here is derived from an EMBL/GenBank/DDBJ whole genome shotgun (WGS) entry which is preliminary data.</text>
</comment>
<evidence type="ECO:0000259" key="1">
    <source>
        <dbReference type="Pfam" id="PF10615"/>
    </source>
</evidence>
<dbReference type="Pfam" id="PF10615">
    <property type="entry name" value="DUF2470"/>
    <property type="match status" value="1"/>
</dbReference>
<dbReference type="InterPro" id="IPR019595">
    <property type="entry name" value="DUF2470"/>
</dbReference>
<dbReference type="EMBL" id="JAWQEV010000005">
    <property type="protein sequence ID" value="MDW4574172.1"/>
    <property type="molecule type" value="Genomic_DNA"/>
</dbReference>
<organism evidence="2 3">
    <name type="scientific">Microbacterium arthrosphaerae</name>
    <dbReference type="NCBI Taxonomy" id="792652"/>
    <lineage>
        <taxon>Bacteria</taxon>
        <taxon>Bacillati</taxon>
        <taxon>Actinomycetota</taxon>
        <taxon>Actinomycetes</taxon>
        <taxon>Micrococcales</taxon>
        <taxon>Microbacteriaceae</taxon>
        <taxon>Microbacterium</taxon>
    </lineage>
</organism>
<gene>
    <name evidence="2" type="ORF">R8Z58_15435</name>
</gene>
<dbReference type="InterPro" id="IPR037119">
    <property type="entry name" value="Haem_oxidase_HugZ-like_sf"/>
</dbReference>
<reference evidence="2 3" key="1">
    <citation type="submission" date="2023-11" db="EMBL/GenBank/DDBJ databases">
        <title>Draft genome sequence of Microbacterium arthrosphaerae JCM 30492.</title>
        <authorList>
            <person name="Zhang G."/>
            <person name="Ding Y."/>
        </authorList>
    </citation>
    <scope>NUCLEOTIDE SEQUENCE [LARGE SCALE GENOMIC DNA]</scope>
    <source>
        <strain evidence="2 3">JCM 30492</strain>
    </source>
</reference>
<dbReference type="Gene3D" id="3.20.180.10">
    <property type="entry name" value="PNP-oxidase-like"/>
    <property type="match status" value="1"/>
</dbReference>
<evidence type="ECO:0000313" key="3">
    <source>
        <dbReference type="Proteomes" id="UP001283109"/>
    </source>
</evidence>
<name>A0ABU4H4B1_9MICO</name>
<sequence length="116" mass="12230">MTSSLEAGGGHTFDDATLAGVLGHMNGDHGDDNLLIARAFGPEAGMTDAEATAARMTGFDGHGGVWQATRADGSTQEITVPWLGGPISERPEVRREIVALYDEACRRLGIEPRSHA</sequence>
<protein>
    <submittedName>
        <fullName evidence="2">DUF2470 domain-containing protein</fullName>
    </submittedName>
</protein>